<sequence>MFDMKDATTRIPKDTSKKMWEEESTWFGKSPLWFFREESLKRRIRVALSASLRNLSNLSITGSVILSSSSS</sequence>
<name>K1REA8_MAGGI</name>
<dbReference type="AlphaFoldDB" id="K1REA8"/>
<proteinExistence type="predicted"/>
<dbReference type="EMBL" id="JH817738">
    <property type="protein sequence ID" value="EKC42049.1"/>
    <property type="molecule type" value="Genomic_DNA"/>
</dbReference>
<gene>
    <name evidence="1" type="ORF">CGI_10020697</name>
</gene>
<accession>K1REA8</accession>
<organism evidence="1">
    <name type="scientific">Magallana gigas</name>
    <name type="common">Pacific oyster</name>
    <name type="synonym">Crassostrea gigas</name>
    <dbReference type="NCBI Taxonomy" id="29159"/>
    <lineage>
        <taxon>Eukaryota</taxon>
        <taxon>Metazoa</taxon>
        <taxon>Spiralia</taxon>
        <taxon>Lophotrochozoa</taxon>
        <taxon>Mollusca</taxon>
        <taxon>Bivalvia</taxon>
        <taxon>Autobranchia</taxon>
        <taxon>Pteriomorphia</taxon>
        <taxon>Ostreida</taxon>
        <taxon>Ostreoidea</taxon>
        <taxon>Ostreidae</taxon>
        <taxon>Magallana</taxon>
    </lineage>
</organism>
<evidence type="ECO:0000313" key="1">
    <source>
        <dbReference type="EMBL" id="EKC42049.1"/>
    </source>
</evidence>
<protein>
    <submittedName>
        <fullName evidence="1">Uncharacterized protein</fullName>
    </submittedName>
</protein>
<reference evidence="1" key="1">
    <citation type="journal article" date="2012" name="Nature">
        <title>The oyster genome reveals stress adaptation and complexity of shell formation.</title>
        <authorList>
            <person name="Zhang G."/>
            <person name="Fang X."/>
            <person name="Guo X."/>
            <person name="Li L."/>
            <person name="Luo R."/>
            <person name="Xu F."/>
            <person name="Yang P."/>
            <person name="Zhang L."/>
            <person name="Wang X."/>
            <person name="Qi H."/>
            <person name="Xiong Z."/>
            <person name="Que H."/>
            <person name="Xie Y."/>
            <person name="Holland P.W."/>
            <person name="Paps J."/>
            <person name="Zhu Y."/>
            <person name="Wu F."/>
            <person name="Chen Y."/>
            <person name="Wang J."/>
            <person name="Peng C."/>
            <person name="Meng J."/>
            <person name="Yang L."/>
            <person name="Liu J."/>
            <person name="Wen B."/>
            <person name="Zhang N."/>
            <person name="Huang Z."/>
            <person name="Zhu Q."/>
            <person name="Feng Y."/>
            <person name="Mount A."/>
            <person name="Hedgecock D."/>
            <person name="Xu Z."/>
            <person name="Liu Y."/>
            <person name="Domazet-Loso T."/>
            <person name="Du Y."/>
            <person name="Sun X."/>
            <person name="Zhang S."/>
            <person name="Liu B."/>
            <person name="Cheng P."/>
            <person name="Jiang X."/>
            <person name="Li J."/>
            <person name="Fan D."/>
            <person name="Wang W."/>
            <person name="Fu W."/>
            <person name="Wang T."/>
            <person name="Wang B."/>
            <person name="Zhang J."/>
            <person name="Peng Z."/>
            <person name="Li Y."/>
            <person name="Li N."/>
            <person name="Wang J."/>
            <person name="Chen M."/>
            <person name="He Y."/>
            <person name="Tan F."/>
            <person name="Song X."/>
            <person name="Zheng Q."/>
            <person name="Huang R."/>
            <person name="Yang H."/>
            <person name="Du X."/>
            <person name="Chen L."/>
            <person name="Yang M."/>
            <person name="Gaffney P.M."/>
            <person name="Wang S."/>
            <person name="Luo L."/>
            <person name="She Z."/>
            <person name="Ming Y."/>
            <person name="Huang W."/>
            <person name="Zhang S."/>
            <person name="Huang B."/>
            <person name="Zhang Y."/>
            <person name="Qu T."/>
            <person name="Ni P."/>
            <person name="Miao G."/>
            <person name="Wang J."/>
            <person name="Wang Q."/>
            <person name="Steinberg C.E."/>
            <person name="Wang H."/>
            <person name="Li N."/>
            <person name="Qian L."/>
            <person name="Zhang G."/>
            <person name="Li Y."/>
            <person name="Yang H."/>
            <person name="Liu X."/>
            <person name="Wang J."/>
            <person name="Yin Y."/>
            <person name="Wang J."/>
        </authorList>
    </citation>
    <scope>NUCLEOTIDE SEQUENCE [LARGE SCALE GENOMIC DNA]</scope>
    <source>
        <strain evidence="1">05x7-T-G4-1.051#20</strain>
    </source>
</reference>
<dbReference type="HOGENOM" id="CLU_2742537_0_0_1"/>
<dbReference type="InParanoid" id="K1REA8"/>